<name>A0A099D9Q4_9ACTN</name>
<dbReference type="AlphaFoldDB" id="A0A099D9Q4"/>
<keyword evidence="3" id="KW-1185">Reference proteome</keyword>
<evidence type="ECO:0000313" key="1">
    <source>
        <dbReference type="EMBL" id="ASU80288.1"/>
    </source>
</evidence>
<reference evidence="1 4" key="2">
    <citation type="submission" date="2017-08" db="EMBL/GenBank/DDBJ databases">
        <title>The complete genome sequence of moderately halophilic actinomycete Actinopolyspora erythraea YIM 90600, the producer of novel erythromycin, novel actinopolysporins A-C and tubercidin.</title>
        <authorList>
            <person name="Yin M."/>
            <person name="Tang S."/>
        </authorList>
    </citation>
    <scope>NUCLEOTIDE SEQUENCE [LARGE SCALE GENOMIC DNA]</scope>
    <source>
        <strain evidence="1 4">YIM 90600</strain>
    </source>
</reference>
<dbReference type="HOGENOM" id="CLU_2713237_0_0_11"/>
<dbReference type="EMBL" id="JPMV01000010">
    <property type="protein sequence ID" value="KGI82631.1"/>
    <property type="molecule type" value="Genomic_DNA"/>
</dbReference>
<reference evidence="2 3" key="1">
    <citation type="journal article" date="2014" name="PLoS ONE">
        <title>Identification and Characterization of a New Erythromycin Biosynthetic Gene Cluster in Actinopolyspora erythraea YIM90600, a Novel Erythronolide-Producing Halophilic Actinomycete Isolated from Salt Field.</title>
        <authorList>
            <person name="Chen D."/>
            <person name="Feng J."/>
            <person name="Huang L."/>
            <person name="Zhang Q."/>
            <person name="Wu J."/>
            <person name="Zhu X."/>
            <person name="Duan Y."/>
            <person name="Xu Z."/>
        </authorList>
    </citation>
    <scope>NUCLEOTIDE SEQUENCE [LARGE SCALE GENOMIC DNA]</scope>
    <source>
        <strain evidence="2 3">YIM90600</strain>
    </source>
</reference>
<dbReference type="RefSeq" id="WP_043570176.1">
    <property type="nucleotide sequence ID" value="NZ_CP022752.1"/>
</dbReference>
<dbReference type="EMBL" id="CP022752">
    <property type="protein sequence ID" value="ASU80288.1"/>
    <property type="molecule type" value="Genomic_DNA"/>
</dbReference>
<proteinExistence type="predicted"/>
<evidence type="ECO:0000313" key="4">
    <source>
        <dbReference type="Proteomes" id="UP000215043"/>
    </source>
</evidence>
<accession>A0A099D9Q4</accession>
<sequence length="72" mass="7454">MASTVSERITSFCASLNLSGDQAVAARTGLVIDELDGWTNPADAQVSPTTVSWAGVAAATEPVMTRTEAVTR</sequence>
<gene>
    <name evidence="1" type="ORF">CDG81_20690</name>
    <name evidence="2" type="ORF">IL38_04185</name>
</gene>
<evidence type="ECO:0000313" key="3">
    <source>
        <dbReference type="Proteomes" id="UP000029737"/>
    </source>
</evidence>
<organism evidence="1 4">
    <name type="scientific">Actinopolyspora erythraea</name>
    <dbReference type="NCBI Taxonomy" id="414996"/>
    <lineage>
        <taxon>Bacteria</taxon>
        <taxon>Bacillati</taxon>
        <taxon>Actinomycetota</taxon>
        <taxon>Actinomycetes</taxon>
        <taxon>Actinopolysporales</taxon>
        <taxon>Actinopolysporaceae</taxon>
        <taxon>Actinopolyspora</taxon>
    </lineage>
</organism>
<protein>
    <submittedName>
        <fullName evidence="1">Uncharacterized protein</fullName>
    </submittedName>
</protein>
<dbReference type="Proteomes" id="UP000215043">
    <property type="component" value="Chromosome"/>
</dbReference>
<evidence type="ECO:0000313" key="2">
    <source>
        <dbReference type="EMBL" id="KGI82631.1"/>
    </source>
</evidence>
<dbReference type="Proteomes" id="UP000029737">
    <property type="component" value="Unassembled WGS sequence"/>
</dbReference>
<dbReference type="KEGG" id="aey:CDG81_20690"/>